<evidence type="ECO:0000256" key="1">
    <source>
        <dbReference type="ARBA" id="ARBA00001933"/>
    </source>
</evidence>
<dbReference type="SUPFAM" id="SSF51419">
    <property type="entry name" value="PLP-binding barrel"/>
    <property type="match status" value="1"/>
</dbReference>
<dbReference type="GO" id="GO:0004586">
    <property type="term" value="F:ornithine decarboxylase activity"/>
    <property type="evidence" value="ECO:0007669"/>
    <property type="project" value="UniProtKB-EC"/>
</dbReference>
<accession>A0A7D3QUZ5</accession>
<protein>
    <recommendedName>
        <fullName evidence="6">ornithine decarboxylase</fullName>
        <ecNumber evidence="6">4.1.1.17</ecNumber>
    </recommendedName>
</protein>
<keyword evidence="3" id="KW-0663">Pyridoxal phosphate</keyword>
<dbReference type="Pfam" id="PF02784">
    <property type="entry name" value="Orn_Arg_deC_N"/>
    <property type="match status" value="1"/>
</dbReference>
<organism evidence="10 11">
    <name type="scientific">Fadolivirus FV1/VV64</name>
    <dbReference type="NCBI Taxonomy" id="3070911"/>
    <lineage>
        <taxon>Viruses</taxon>
        <taxon>Varidnaviria</taxon>
        <taxon>Bamfordvirae</taxon>
        <taxon>Nucleocytoviricota</taxon>
        <taxon>Megaviricetes</taxon>
        <taxon>Imitervirales</taxon>
        <taxon>Mimiviridae</taxon>
        <taxon>Klosneuvirinae</taxon>
        <taxon>Fadolivirus</taxon>
        <taxon>Fadolivirus algeromassiliense</taxon>
    </lineage>
</organism>
<comment type="catalytic activity">
    <reaction evidence="7">
        <text>L-ornithine + H(+) = putrescine + CO2</text>
        <dbReference type="Rhea" id="RHEA:22964"/>
        <dbReference type="ChEBI" id="CHEBI:15378"/>
        <dbReference type="ChEBI" id="CHEBI:16526"/>
        <dbReference type="ChEBI" id="CHEBI:46911"/>
        <dbReference type="ChEBI" id="CHEBI:326268"/>
        <dbReference type="EC" id="4.1.1.17"/>
    </reaction>
</comment>
<feature type="domain" description="Orn/DAP/Arg decarboxylase 2 N-terminal" evidence="9">
    <location>
        <begin position="54"/>
        <end position="289"/>
    </location>
</feature>
<evidence type="ECO:0000256" key="4">
    <source>
        <dbReference type="ARBA" id="ARBA00023239"/>
    </source>
</evidence>
<evidence type="ECO:0000256" key="2">
    <source>
        <dbReference type="ARBA" id="ARBA00008872"/>
    </source>
</evidence>
<evidence type="ECO:0000256" key="7">
    <source>
        <dbReference type="ARBA" id="ARBA00049127"/>
    </source>
</evidence>
<dbReference type="InterPro" id="IPR022643">
    <property type="entry name" value="De-COase2_C"/>
</dbReference>
<dbReference type="InterPro" id="IPR022653">
    <property type="entry name" value="De-COase2_pyr-phos_BS"/>
</dbReference>
<proteinExistence type="inferred from homology"/>
<evidence type="ECO:0000313" key="10">
    <source>
        <dbReference type="EMBL" id="QKF93844.1"/>
    </source>
</evidence>
<dbReference type="InterPro" id="IPR009006">
    <property type="entry name" value="Ala_racemase/Decarboxylase_C"/>
</dbReference>
<name>A0A7D3QUZ5_9VIRU</name>
<dbReference type="InterPro" id="IPR022644">
    <property type="entry name" value="De-COase2_N"/>
</dbReference>
<keyword evidence="4" id="KW-0456">Lyase</keyword>
<dbReference type="InterPro" id="IPR000183">
    <property type="entry name" value="Orn/DAP/Arg_de-COase"/>
</dbReference>
<dbReference type="GO" id="GO:0033387">
    <property type="term" value="P:putrescine biosynthetic process from arginine, via ornithine"/>
    <property type="evidence" value="ECO:0007669"/>
    <property type="project" value="TreeGrafter"/>
</dbReference>
<dbReference type="Proteomes" id="UP001162001">
    <property type="component" value="Segment"/>
</dbReference>
<evidence type="ECO:0000259" key="8">
    <source>
        <dbReference type="Pfam" id="PF00278"/>
    </source>
</evidence>
<dbReference type="PROSITE" id="PS00878">
    <property type="entry name" value="ODR_DC_2_1"/>
    <property type="match status" value="1"/>
</dbReference>
<dbReference type="FunFam" id="3.20.20.10:FF:000005">
    <property type="entry name" value="Ornithine decarboxylase"/>
    <property type="match status" value="1"/>
</dbReference>
<keyword evidence="11" id="KW-1185">Reference proteome</keyword>
<dbReference type="SUPFAM" id="SSF50621">
    <property type="entry name" value="Alanine racemase C-terminal domain-like"/>
    <property type="match status" value="1"/>
</dbReference>
<evidence type="ECO:0000259" key="9">
    <source>
        <dbReference type="Pfam" id="PF02784"/>
    </source>
</evidence>
<dbReference type="EMBL" id="MT418680">
    <property type="protein sequence ID" value="QKF93844.1"/>
    <property type="molecule type" value="Genomic_DNA"/>
</dbReference>
<dbReference type="Gene3D" id="2.40.37.10">
    <property type="entry name" value="Lyase, Ornithine Decarboxylase, Chain A, domain 1"/>
    <property type="match status" value="1"/>
</dbReference>
<dbReference type="Gene3D" id="3.20.20.10">
    <property type="entry name" value="Alanine racemase"/>
    <property type="match status" value="1"/>
</dbReference>
<evidence type="ECO:0000256" key="3">
    <source>
        <dbReference type="ARBA" id="ARBA00022898"/>
    </source>
</evidence>
<dbReference type="PRINTS" id="PR01182">
    <property type="entry name" value="ORNDCRBXLASE"/>
</dbReference>
<comment type="cofactor">
    <cofactor evidence="1">
        <name>pyridoxal 5'-phosphate</name>
        <dbReference type="ChEBI" id="CHEBI:597326"/>
    </cofactor>
</comment>
<feature type="domain" description="Orn/DAP/Arg decarboxylase 2 C-terminal" evidence="8">
    <location>
        <begin position="290"/>
        <end position="388"/>
    </location>
</feature>
<dbReference type="PANTHER" id="PTHR11482:SF6">
    <property type="entry name" value="ORNITHINE DECARBOXYLASE 1-RELATED"/>
    <property type="match status" value="1"/>
</dbReference>
<dbReference type="InterPro" id="IPR029066">
    <property type="entry name" value="PLP-binding_barrel"/>
</dbReference>
<gene>
    <name evidence="10" type="ORF">Fadolivirus_1_386</name>
</gene>
<dbReference type="InterPro" id="IPR002433">
    <property type="entry name" value="Orn_de-COase"/>
</dbReference>
<dbReference type="CDD" id="cd00622">
    <property type="entry name" value="PLPDE_III_ODC"/>
    <property type="match status" value="1"/>
</dbReference>
<evidence type="ECO:0000313" key="11">
    <source>
        <dbReference type="Proteomes" id="UP001162001"/>
    </source>
</evidence>
<comment type="pathway">
    <text evidence="5">Amine and polyamine biosynthesis; putrescine biosynthesis via L-ornithine pathway; putrescine from L-ornithine: step 1/1.</text>
</comment>
<dbReference type="Pfam" id="PF00278">
    <property type="entry name" value="Orn_DAP_Arg_deC"/>
    <property type="match status" value="1"/>
</dbReference>
<evidence type="ECO:0000256" key="6">
    <source>
        <dbReference type="ARBA" id="ARBA00034138"/>
    </source>
</evidence>
<dbReference type="PANTHER" id="PTHR11482">
    <property type="entry name" value="ARGININE/DIAMINOPIMELATE/ORNITHINE DECARBOXYLASE"/>
    <property type="match status" value="1"/>
</dbReference>
<dbReference type="EC" id="4.1.1.17" evidence="6"/>
<reference evidence="10 11" key="1">
    <citation type="submission" date="2020-04" db="EMBL/GenBank/DDBJ databases">
        <title>Advantages and limits of metagenomic assembly and binning of a giant virus.</title>
        <authorList>
            <person name="Schulz F."/>
            <person name="Andreani J."/>
            <person name="Francis R."/>
            <person name="Boudjemaa H."/>
            <person name="Bou Khalil J.Y."/>
            <person name="Lee J."/>
            <person name="La Scola B."/>
            <person name="Woyke T."/>
        </authorList>
    </citation>
    <scope>NUCLEOTIDE SEQUENCE [LARGE SCALE GENOMIC DNA]</scope>
    <source>
        <strain evidence="10 11">FV1/VV64</strain>
    </source>
</reference>
<comment type="similarity">
    <text evidence="2">Belongs to the Orn/Lys/Arg decarboxylase class-II family.</text>
</comment>
<evidence type="ECO:0000256" key="5">
    <source>
        <dbReference type="ARBA" id="ARBA00034115"/>
    </source>
</evidence>
<sequence length="414" mass="47286">MSEFNVPDEFISSISDIISKNNVRLINKKMDIYDIVGMYLENNQSEDPFFIVNLGDVIRQYKKWEHYLPRIKPFYAVKCNYDEIILRVLAKLGCGFDCASKNEIAKVIDLVKPENIIFANPCKMSSMIKFARAHDVDMLTFDSENELYKIKLYHSDAKLVLRIKTDDKDSMCQFSCKFGLDLDEIDNILKIAKSLNLKIIGVSFHVGSGCMNPETYKTSIKDSRKVFDMGKQHGFEMTFLDIGGGFPGVDSEKISFPMIAHKINEALDEYFSDIENLTIIAEPGRYFVAASYSLVLSVINKKVRVDKETGEKFITYYINDGVYSSFSNIPMDHFVVNEKNLFPFNERNEKKYKCKIFGPTCDSIDKITDEILLPDLLCGEVLIAINMGSYTVATNFGNEVFNGFNKPINHYILN</sequence>
<dbReference type="PRINTS" id="PR01179">
    <property type="entry name" value="ODADCRBXLASE"/>
</dbReference>